<name>A0A1J4JP73_9EUKA</name>
<proteinExistence type="predicted"/>
<dbReference type="Proteomes" id="UP000179807">
    <property type="component" value="Unassembled WGS sequence"/>
</dbReference>
<feature type="coiled-coil region" evidence="1">
    <location>
        <begin position="220"/>
        <end position="378"/>
    </location>
</feature>
<dbReference type="AlphaFoldDB" id="A0A1J4JP73"/>
<sequence length="383" mass="45035">MRSTAQQGSTYGSRTRSNDNSQSQIERIHIEAQTVLTQKNQEIEQYNNAIEEAEKELAQLKAELNAKEIMFAVNEQDHSENELFEEKDEESEYDQIKALHESEVMEIKAKHEDEIQTLQINFTKALKEAELWAEQHAETLLLEKKAELEQLTQELEYLKTTQNEEAFTKTQSRTRLYQQSRTQSLQNSQRIADLNSQLSELSAISREELREVRGKIDECFVAVDIRQREHKNELEKYEREIQYREAKYNSHIATLNEQFLNEKQRLETQLAAANSKKQNLARVSKQLEKHHEMQIQTTMKDLERMKNSILQAQSREDQTLNETKTQVSQIQSVQRETKNTEQEIIIVNKEILELQDENRDLQNELRRLQSMLSGKNLTARSLR</sequence>
<evidence type="ECO:0000313" key="4">
    <source>
        <dbReference type="Proteomes" id="UP000179807"/>
    </source>
</evidence>
<gene>
    <name evidence="3" type="ORF">TRFO_32211</name>
</gene>
<dbReference type="RefSeq" id="XP_068354087.1">
    <property type="nucleotide sequence ID" value="XM_068508381.1"/>
</dbReference>
<evidence type="ECO:0000313" key="3">
    <source>
        <dbReference type="EMBL" id="OHT00951.1"/>
    </source>
</evidence>
<dbReference type="EMBL" id="MLAK01000930">
    <property type="protein sequence ID" value="OHT00951.1"/>
    <property type="molecule type" value="Genomic_DNA"/>
</dbReference>
<reference evidence="3" key="1">
    <citation type="submission" date="2016-10" db="EMBL/GenBank/DDBJ databases">
        <authorList>
            <person name="Benchimol M."/>
            <person name="Almeida L.G."/>
            <person name="Vasconcelos A.T."/>
            <person name="Perreira-Neves A."/>
            <person name="Rosa I.A."/>
            <person name="Tasca T."/>
            <person name="Bogo M.R."/>
            <person name="de Souza W."/>
        </authorList>
    </citation>
    <scope>NUCLEOTIDE SEQUENCE [LARGE SCALE GENOMIC DNA]</scope>
    <source>
        <strain evidence="3">K</strain>
    </source>
</reference>
<feature type="coiled-coil region" evidence="1">
    <location>
        <begin position="36"/>
        <end position="70"/>
    </location>
</feature>
<feature type="coiled-coil region" evidence="1">
    <location>
        <begin position="108"/>
        <end position="161"/>
    </location>
</feature>
<keyword evidence="4" id="KW-1185">Reference proteome</keyword>
<accession>A0A1J4JP73</accession>
<protein>
    <submittedName>
        <fullName evidence="3">Kinetoplast-associated protein</fullName>
    </submittedName>
</protein>
<feature type="region of interest" description="Disordered" evidence="2">
    <location>
        <begin position="1"/>
        <end position="25"/>
    </location>
</feature>
<evidence type="ECO:0000256" key="1">
    <source>
        <dbReference type="SAM" id="Coils"/>
    </source>
</evidence>
<organism evidence="3 4">
    <name type="scientific">Tritrichomonas foetus</name>
    <dbReference type="NCBI Taxonomy" id="1144522"/>
    <lineage>
        <taxon>Eukaryota</taxon>
        <taxon>Metamonada</taxon>
        <taxon>Parabasalia</taxon>
        <taxon>Tritrichomonadida</taxon>
        <taxon>Tritrichomonadidae</taxon>
        <taxon>Tritrichomonas</taxon>
    </lineage>
</organism>
<dbReference type="VEuPathDB" id="TrichDB:TRFO_32211"/>
<dbReference type="OrthoDB" id="10556292at2759"/>
<dbReference type="GeneID" id="94843085"/>
<keyword evidence="1" id="KW-0175">Coiled coil</keyword>
<comment type="caution">
    <text evidence="3">The sequence shown here is derived from an EMBL/GenBank/DDBJ whole genome shotgun (WGS) entry which is preliminary data.</text>
</comment>
<evidence type="ECO:0000256" key="2">
    <source>
        <dbReference type="SAM" id="MobiDB-lite"/>
    </source>
</evidence>